<accession>A0ABP5C2G1</accession>
<dbReference type="CDD" id="cd06267">
    <property type="entry name" value="PBP1_LacI_sugar_binding-like"/>
    <property type="match status" value="1"/>
</dbReference>
<dbReference type="InterPro" id="IPR028082">
    <property type="entry name" value="Peripla_BP_I"/>
</dbReference>
<dbReference type="Pfam" id="PF00356">
    <property type="entry name" value="LacI"/>
    <property type="match status" value="1"/>
</dbReference>
<proteinExistence type="predicted"/>
<evidence type="ECO:0000256" key="2">
    <source>
        <dbReference type="ARBA" id="ARBA00023125"/>
    </source>
</evidence>
<evidence type="ECO:0000256" key="1">
    <source>
        <dbReference type="ARBA" id="ARBA00023015"/>
    </source>
</evidence>
<dbReference type="Gene3D" id="3.40.50.2300">
    <property type="match status" value="2"/>
</dbReference>
<keyword evidence="3" id="KW-0804">Transcription</keyword>
<dbReference type="EMBL" id="BAAAOG010000002">
    <property type="protein sequence ID" value="GAA1954940.1"/>
    <property type="molecule type" value="Genomic_DNA"/>
</dbReference>
<keyword evidence="2 5" id="KW-0238">DNA-binding</keyword>
<dbReference type="PANTHER" id="PTHR30146:SF153">
    <property type="entry name" value="LACTOSE OPERON REPRESSOR"/>
    <property type="match status" value="1"/>
</dbReference>
<name>A0ABP5C2G1_9MICO</name>
<keyword evidence="1" id="KW-0805">Transcription regulation</keyword>
<dbReference type="InterPro" id="IPR000843">
    <property type="entry name" value="HTH_LacI"/>
</dbReference>
<dbReference type="Gene3D" id="1.10.260.40">
    <property type="entry name" value="lambda repressor-like DNA-binding domains"/>
    <property type="match status" value="1"/>
</dbReference>
<dbReference type="SUPFAM" id="SSF53822">
    <property type="entry name" value="Periplasmic binding protein-like I"/>
    <property type="match status" value="1"/>
</dbReference>
<evidence type="ECO:0000313" key="5">
    <source>
        <dbReference type="EMBL" id="GAA1954940.1"/>
    </source>
</evidence>
<dbReference type="InterPro" id="IPR010982">
    <property type="entry name" value="Lambda_DNA-bd_dom_sf"/>
</dbReference>
<comment type="caution">
    <text evidence="5">The sequence shown here is derived from an EMBL/GenBank/DDBJ whole genome shotgun (WGS) entry which is preliminary data.</text>
</comment>
<dbReference type="CDD" id="cd01392">
    <property type="entry name" value="HTH_LacI"/>
    <property type="match status" value="1"/>
</dbReference>
<dbReference type="SMART" id="SM00354">
    <property type="entry name" value="HTH_LACI"/>
    <property type="match status" value="1"/>
</dbReference>
<dbReference type="PROSITE" id="PS50932">
    <property type="entry name" value="HTH_LACI_2"/>
    <property type="match status" value="1"/>
</dbReference>
<reference evidence="6" key="1">
    <citation type="journal article" date="2019" name="Int. J. Syst. Evol. Microbiol.">
        <title>The Global Catalogue of Microorganisms (GCM) 10K type strain sequencing project: providing services to taxonomists for standard genome sequencing and annotation.</title>
        <authorList>
            <consortium name="The Broad Institute Genomics Platform"/>
            <consortium name="The Broad Institute Genome Sequencing Center for Infectious Disease"/>
            <person name="Wu L."/>
            <person name="Ma J."/>
        </authorList>
    </citation>
    <scope>NUCLEOTIDE SEQUENCE [LARGE SCALE GENOMIC DNA]</scope>
    <source>
        <strain evidence="6">JCM 14901</strain>
    </source>
</reference>
<dbReference type="Proteomes" id="UP001499933">
    <property type="component" value="Unassembled WGS sequence"/>
</dbReference>
<dbReference type="Pfam" id="PF13377">
    <property type="entry name" value="Peripla_BP_3"/>
    <property type="match status" value="1"/>
</dbReference>
<evidence type="ECO:0000256" key="3">
    <source>
        <dbReference type="ARBA" id="ARBA00023163"/>
    </source>
</evidence>
<evidence type="ECO:0000259" key="4">
    <source>
        <dbReference type="PROSITE" id="PS50932"/>
    </source>
</evidence>
<protein>
    <submittedName>
        <fullName evidence="5">LacI family DNA-binding transcriptional regulator</fullName>
    </submittedName>
</protein>
<dbReference type="RefSeq" id="WP_344093198.1">
    <property type="nucleotide sequence ID" value="NZ_BAAAOG010000002.1"/>
</dbReference>
<sequence>MVGIDEVARRAGVSTATVSRALSGRGHVSDAARERVEAAVRSLGYVASASASSLASGRTRNIGVLLPFLDRWFFSMVLSGIAGALMRRGYDITLYSLTADRAERDTIFATFLRRQRVDGVIAISLELDEAETDRLLALDLPVVAIGGPSPRLTTLAIDEAGMARRATEHLIGLGHHAIAHIGAGHDFDLDFRIPTRRREGFEKALADAGIPARSTRHELADFTIAGGFAAATRLLGTPLGRPTAIFAASDEMAIGALLAARELGIRVPQDLSVVGIDGHELGGFFRLTTVDQFPLRQGERAAEAILAAVAGRDAVTPPPAPEALAYDLVVRGTTGPFDRGAPG</sequence>
<dbReference type="GO" id="GO:0003677">
    <property type="term" value="F:DNA binding"/>
    <property type="evidence" value="ECO:0007669"/>
    <property type="project" value="UniProtKB-KW"/>
</dbReference>
<keyword evidence="6" id="KW-1185">Reference proteome</keyword>
<dbReference type="PROSITE" id="PS00356">
    <property type="entry name" value="HTH_LACI_1"/>
    <property type="match status" value="1"/>
</dbReference>
<dbReference type="PANTHER" id="PTHR30146">
    <property type="entry name" value="LACI-RELATED TRANSCRIPTIONAL REPRESSOR"/>
    <property type="match status" value="1"/>
</dbReference>
<dbReference type="InterPro" id="IPR046335">
    <property type="entry name" value="LacI/GalR-like_sensor"/>
</dbReference>
<evidence type="ECO:0000313" key="6">
    <source>
        <dbReference type="Proteomes" id="UP001499933"/>
    </source>
</evidence>
<gene>
    <name evidence="5" type="ORF">GCM10009776_16140</name>
</gene>
<dbReference type="SUPFAM" id="SSF47413">
    <property type="entry name" value="lambda repressor-like DNA-binding domains"/>
    <property type="match status" value="1"/>
</dbReference>
<feature type="domain" description="HTH lacI-type" evidence="4">
    <location>
        <begin position="2"/>
        <end position="56"/>
    </location>
</feature>
<organism evidence="5 6">
    <name type="scientific">Microbacterium deminutum</name>
    <dbReference type="NCBI Taxonomy" id="344164"/>
    <lineage>
        <taxon>Bacteria</taxon>
        <taxon>Bacillati</taxon>
        <taxon>Actinomycetota</taxon>
        <taxon>Actinomycetes</taxon>
        <taxon>Micrococcales</taxon>
        <taxon>Microbacteriaceae</taxon>
        <taxon>Microbacterium</taxon>
    </lineage>
</organism>